<reference evidence="1 2" key="1">
    <citation type="submission" date="2015-01" db="EMBL/GenBank/DDBJ databases">
        <title>Draft genome sequence of Pedobacter sp. NL19 isolated from sludge of an effluent treatment pond in an abandoned uranium mine.</title>
        <authorList>
            <person name="Santos T."/>
            <person name="Caetano T."/>
            <person name="Covas C."/>
            <person name="Cruz A."/>
            <person name="Mendo S."/>
        </authorList>
    </citation>
    <scope>NUCLEOTIDE SEQUENCE [LARGE SCALE GENOMIC DNA]</scope>
    <source>
        <strain evidence="1 2">NL19</strain>
    </source>
</reference>
<dbReference type="AlphaFoldDB" id="A0A0D0GGL6"/>
<dbReference type="EMBL" id="JXRA01000064">
    <property type="protein sequence ID" value="KIO76407.1"/>
    <property type="molecule type" value="Genomic_DNA"/>
</dbReference>
<comment type="caution">
    <text evidence="1">The sequence shown here is derived from an EMBL/GenBank/DDBJ whole genome shotgun (WGS) entry which is preliminary data.</text>
</comment>
<proteinExistence type="predicted"/>
<dbReference type="OrthoDB" id="761425at2"/>
<dbReference type="Proteomes" id="UP000032049">
    <property type="component" value="Unassembled WGS sequence"/>
</dbReference>
<protein>
    <submittedName>
        <fullName evidence="1">Uncharacterized protein</fullName>
    </submittedName>
</protein>
<organism evidence="1 2">
    <name type="scientific">Pedobacter lusitanus</name>
    <dbReference type="NCBI Taxonomy" id="1503925"/>
    <lineage>
        <taxon>Bacteria</taxon>
        <taxon>Pseudomonadati</taxon>
        <taxon>Bacteroidota</taxon>
        <taxon>Sphingobacteriia</taxon>
        <taxon>Sphingobacteriales</taxon>
        <taxon>Sphingobacteriaceae</taxon>
        <taxon>Pedobacter</taxon>
    </lineage>
</organism>
<gene>
    <name evidence="1" type="ORF">TH53_15170</name>
</gene>
<accession>A0A0D0GGL6</accession>
<evidence type="ECO:0000313" key="2">
    <source>
        <dbReference type="Proteomes" id="UP000032049"/>
    </source>
</evidence>
<name>A0A0D0GGL6_9SPHI</name>
<keyword evidence="2" id="KW-1185">Reference proteome</keyword>
<dbReference type="STRING" id="1503925.TH53_15170"/>
<evidence type="ECO:0000313" key="1">
    <source>
        <dbReference type="EMBL" id="KIO76407.1"/>
    </source>
</evidence>
<sequence>MFNYEIGGNERKIDTSEAFADIAHNKTLFIQKLTDNEPIKPEKVEGLKTVQEVFNHYKPKVNVGFERQDGMPVAETLHFNNLGDFSVKNIINQSTHLNNINIEREMSLNVIKQLKSNKTLKSTLDDAETKHAFISALKNFVAELEENK</sequence>
<dbReference type="RefSeq" id="WP_041883128.1">
    <property type="nucleotide sequence ID" value="NZ_CP157278.1"/>
</dbReference>